<keyword evidence="3" id="KW-1185">Reference proteome</keyword>
<comment type="caution">
    <text evidence="2">The sequence shown here is derived from an EMBL/GenBank/DDBJ whole genome shotgun (WGS) entry which is preliminary data.</text>
</comment>
<feature type="transmembrane region" description="Helical" evidence="1">
    <location>
        <begin position="141"/>
        <end position="162"/>
    </location>
</feature>
<feature type="transmembrane region" description="Helical" evidence="1">
    <location>
        <begin position="53"/>
        <end position="77"/>
    </location>
</feature>
<dbReference type="AlphaFoldDB" id="A0A4S4BHP6"/>
<feature type="transmembrane region" description="Helical" evidence="1">
    <location>
        <begin position="174"/>
        <end position="194"/>
    </location>
</feature>
<dbReference type="PANTHER" id="PTHR36832">
    <property type="entry name" value="SLR1174 PROTEIN-RELATED"/>
    <property type="match status" value="1"/>
</dbReference>
<dbReference type="EMBL" id="SSOB01000045">
    <property type="protein sequence ID" value="THF74085.1"/>
    <property type="molecule type" value="Genomic_DNA"/>
</dbReference>
<dbReference type="InterPro" id="IPR010390">
    <property type="entry name" value="ABC-2_transporter-like"/>
</dbReference>
<feature type="transmembrane region" description="Helical" evidence="1">
    <location>
        <begin position="206"/>
        <end position="225"/>
    </location>
</feature>
<feature type="transmembrane region" description="Helical" evidence="1">
    <location>
        <begin position="92"/>
        <end position="109"/>
    </location>
</feature>
<dbReference type="Proteomes" id="UP000310636">
    <property type="component" value="Unassembled WGS sequence"/>
</dbReference>
<gene>
    <name evidence="2" type="ORF">E6C55_26735</name>
</gene>
<keyword evidence="1" id="KW-0812">Transmembrane</keyword>
<proteinExistence type="predicted"/>
<protein>
    <recommendedName>
        <fullName evidence="4">ABC transporter permease</fullName>
    </recommendedName>
</protein>
<name>A0A4S4BHP6_9BACL</name>
<keyword evidence="1" id="KW-1133">Transmembrane helix</keyword>
<dbReference type="OrthoDB" id="8582979at2"/>
<accession>A0A4S4BHP6</accession>
<organism evidence="2 3">
    <name type="scientific">Cohnella fermenti</name>
    <dbReference type="NCBI Taxonomy" id="2565925"/>
    <lineage>
        <taxon>Bacteria</taxon>
        <taxon>Bacillati</taxon>
        <taxon>Bacillota</taxon>
        <taxon>Bacilli</taxon>
        <taxon>Bacillales</taxon>
        <taxon>Paenibacillaceae</taxon>
        <taxon>Cohnella</taxon>
    </lineage>
</organism>
<evidence type="ECO:0000256" key="1">
    <source>
        <dbReference type="SAM" id="Phobius"/>
    </source>
</evidence>
<sequence>MFCQPIEILNLGDYDRESLLFDTINQRKGESMRIFLMAVKLNLKIFVAYPKGFLISLLIHPIILFMNIFLFEAIFAYNGTSEIKGYSLSQMVWYYVVTMFVYVFIWNFTDRRISNYILSGELGTLLLRPISIYRYELANAVALRIAGILFEFVPGMLIYPWIYPPDFLTPLSLLRFIGVAIMAFLLFFLLNYLIGMTAFVTQNNSGLNRVVSAAISLLGGVMIPLDFFPGWLRSVCDSLPFKYIFYEPIQFFLARGDAATLEGWLRVVGMQAVWALALYALGRALWKMLLKHVVVAGG</sequence>
<evidence type="ECO:0008006" key="4">
    <source>
        <dbReference type="Google" id="ProtNLM"/>
    </source>
</evidence>
<reference evidence="2 3" key="1">
    <citation type="submission" date="2019-04" db="EMBL/GenBank/DDBJ databases">
        <title>Cohnella sp. nov. isolated from preserved vegetables.</title>
        <authorList>
            <person name="Lin S.-Y."/>
            <person name="Hung M.-H."/>
            <person name="Young C.-C."/>
        </authorList>
    </citation>
    <scope>NUCLEOTIDE SEQUENCE [LARGE SCALE GENOMIC DNA]</scope>
    <source>
        <strain evidence="2 3">CC-MHH1044</strain>
    </source>
</reference>
<dbReference type="PANTHER" id="PTHR36832:SF1">
    <property type="entry name" value="SLR1174 PROTEIN"/>
    <property type="match status" value="1"/>
</dbReference>
<evidence type="ECO:0000313" key="3">
    <source>
        <dbReference type="Proteomes" id="UP000310636"/>
    </source>
</evidence>
<evidence type="ECO:0000313" key="2">
    <source>
        <dbReference type="EMBL" id="THF74085.1"/>
    </source>
</evidence>
<feature type="transmembrane region" description="Helical" evidence="1">
    <location>
        <begin position="263"/>
        <end position="281"/>
    </location>
</feature>
<dbReference type="Pfam" id="PF06182">
    <property type="entry name" value="ABC2_membrane_6"/>
    <property type="match status" value="1"/>
</dbReference>
<keyword evidence="1" id="KW-0472">Membrane</keyword>